<organism evidence="4 5">
    <name type="scientific">Leptospirillum ferrodiazotrophum</name>
    <dbReference type="NCBI Taxonomy" id="412449"/>
    <lineage>
        <taxon>Bacteria</taxon>
        <taxon>Pseudomonadati</taxon>
        <taxon>Nitrospirota</taxon>
        <taxon>Nitrospiria</taxon>
        <taxon>Nitrospirales</taxon>
        <taxon>Nitrospiraceae</taxon>
        <taxon>Leptospirillum</taxon>
    </lineage>
</organism>
<dbReference type="InterPro" id="IPR014718">
    <property type="entry name" value="GH-type_carb-bd"/>
</dbReference>
<sequence length="805" mass="89823">MERAFASGTNGGMAHGFPGAPPRWTSSRKDGIGTAYNTASTLWYTLSHGIVNEVYYPTVDRPQIRDLQFLVTDGAFVHEERRDLHHSLSFFDEGEAPGYTIVSFDPEGRYRLVKEVMGDPHLPTLLIRVRLEGDPDLLSRLRLFVFVEPHLDVGGLSNNLRVFSRSGKTGLEGWKNGIWMALGATIPFRRLSCGYVGASDPLTDLLRHRTLQWSFSQALDGNVAGAGELEVDGSQEFTVALSFGTGEHGAITTLFQSLGIVYLEQKGRFQEQWRRATEKILPLEAHAGDGGRLYRISHNIIRCHEDKLYPGAIIASQSIPWGEVHDDRAGLGGYHLVWTRDLCHSATGLLALGDSESPYRALVYLAASQLPDGGFHQNFWVDGAPYWTGIQLDGVAHPIILAWRLFQENGLKAFDPWPMVRQGAAYLVRHGPSTQQDRWEEARGYSPSTLAVMIAALVVAGLWAGKNGESEEGSFFLDYADFLESHVDDWTTTRSGTLVPGISRHYVRILPTEAGDPSPEEDVDRLWLDIANRPPGTPYRFPARDIVDGGFLELVRYGVRKADDPLVVDSVRVCDKILRFETPMGPCFRRYNHDGYGQRPDGGPFEGWGQGRGWPLLTGERGHYELAMGRDPVPYLRAMEGFATSGGLIPEQVWDEPDLARSDCRIGRATGAANPLVWAHAEYIRLLRSAHEGRVFDRVEPVAERYQGGGSRKNLEIWKFNRQVRSVRPGQILRILALAPFRLRYTLDGWKTIEEGEGRWLSRIGCAFLDIPVPFSGVGAVLFTFFWTESQRWEGRDFSVGVAGA</sequence>
<dbReference type="SUPFAM" id="SSF74650">
    <property type="entry name" value="Galactose mutarotase-like"/>
    <property type="match status" value="1"/>
</dbReference>
<dbReference type="PANTHER" id="PTHR31616:SF0">
    <property type="entry name" value="GLUCAN 1,4-ALPHA-GLUCOSIDASE"/>
    <property type="match status" value="1"/>
</dbReference>
<dbReference type="GO" id="GO:0030246">
    <property type="term" value="F:carbohydrate binding"/>
    <property type="evidence" value="ECO:0007669"/>
    <property type="project" value="InterPro"/>
</dbReference>
<dbReference type="InterPro" id="IPR015220">
    <property type="entry name" value="Glucodextranase_N"/>
</dbReference>
<dbReference type="SUPFAM" id="SSF48208">
    <property type="entry name" value="Six-hairpin glycosidases"/>
    <property type="match status" value="1"/>
</dbReference>
<dbReference type="Gene3D" id="2.70.98.10">
    <property type="match status" value="1"/>
</dbReference>
<dbReference type="InterPro" id="IPR011013">
    <property type="entry name" value="Gal_mutarotase_sf_dom"/>
</dbReference>
<evidence type="ECO:0000313" key="4">
    <source>
        <dbReference type="EMBL" id="EES51408.1"/>
    </source>
</evidence>
<keyword evidence="5" id="KW-1185">Reference proteome</keyword>
<dbReference type="PANTHER" id="PTHR31616">
    <property type="entry name" value="TREHALASE"/>
    <property type="match status" value="1"/>
</dbReference>
<reference evidence="4 5" key="1">
    <citation type="journal article" date="2009" name="Appl. Environ. Microbiol.">
        <title>Community genomic and proteomic analyses of chemoautotrophic iron-oxidizing "Leptospirillum rubarum" (Group II) and "Leptospirillum ferrodiazotrophum" (Group III) bacteria in acid mine drainage biofilms.</title>
        <authorList>
            <person name="Goltsman D.S."/>
            <person name="Denef V.J."/>
            <person name="Singer S.W."/>
            <person name="VerBerkmoes N.C."/>
            <person name="Lefsrud M."/>
            <person name="Mueller R.S."/>
            <person name="Dick G.J."/>
            <person name="Sun C.L."/>
            <person name="Wheeler K.E."/>
            <person name="Zemla A."/>
            <person name="Baker B.J."/>
            <person name="Hauser L."/>
            <person name="Land M."/>
            <person name="Shah M.B."/>
            <person name="Thelen M.P."/>
            <person name="Hettich R.L."/>
            <person name="Banfield J.F."/>
        </authorList>
    </citation>
    <scope>NUCLEOTIDE SEQUENCE [LARGE SCALE GENOMIC DNA]</scope>
</reference>
<proteinExistence type="predicted"/>
<dbReference type="InterPro" id="IPR008928">
    <property type="entry name" value="6-hairpin_glycosidase_sf"/>
</dbReference>
<feature type="domain" description="GH15-like" evidence="2">
    <location>
        <begin position="298"/>
        <end position="687"/>
    </location>
</feature>
<evidence type="ECO:0000256" key="1">
    <source>
        <dbReference type="SAM" id="MobiDB-lite"/>
    </source>
</evidence>
<dbReference type="AlphaFoldDB" id="C6I149"/>
<dbReference type="Proteomes" id="UP000009374">
    <property type="component" value="Unassembled WGS sequence"/>
</dbReference>
<accession>C6I149</accession>
<protein>
    <submittedName>
        <fullName evidence="4">Glucan 1,4-alpha-glucosidase</fullName>
    </submittedName>
</protein>
<evidence type="ECO:0000259" key="3">
    <source>
        <dbReference type="Pfam" id="PF09137"/>
    </source>
</evidence>
<dbReference type="Pfam" id="PF09137">
    <property type="entry name" value="Glucodextran_N"/>
    <property type="match status" value="1"/>
</dbReference>
<dbReference type="GO" id="GO:0016757">
    <property type="term" value="F:glycosyltransferase activity"/>
    <property type="evidence" value="ECO:0007669"/>
    <property type="project" value="UniProtKB-ARBA"/>
</dbReference>
<dbReference type="GO" id="GO:0005975">
    <property type="term" value="P:carbohydrate metabolic process"/>
    <property type="evidence" value="ECO:0007669"/>
    <property type="project" value="InterPro"/>
</dbReference>
<dbReference type="Gene3D" id="1.50.10.10">
    <property type="match status" value="1"/>
</dbReference>
<dbReference type="Pfam" id="PF00723">
    <property type="entry name" value="Glyco_hydro_15"/>
    <property type="match status" value="1"/>
</dbReference>
<name>C6I149_9BACT</name>
<dbReference type="GO" id="GO:0004553">
    <property type="term" value="F:hydrolase activity, hydrolyzing O-glycosyl compounds"/>
    <property type="evidence" value="ECO:0007669"/>
    <property type="project" value="UniProtKB-ARBA"/>
</dbReference>
<dbReference type="EMBL" id="GG693891">
    <property type="protein sequence ID" value="EES51408.1"/>
    <property type="molecule type" value="Genomic_DNA"/>
</dbReference>
<feature type="region of interest" description="Disordered" evidence="1">
    <location>
        <begin position="1"/>
        <end position="24"/>
    </location>
</feature>
<gene>
    <name evidence="4" type="ORF">UBAL3_96270002</name>
</gene>
<dbReference type="InterPro" id="IPR012341">
    <property type="entry name" value="6hp_glycosidase-like_sf"/>
</dbReference>
<evidence type="ECO:0000259" key="2">
    <source>
        <dbReference type="Pfam" id="PF00723"/>
    </source>
</evidence>
<dbReference type="InterPro" id="IPR011613">
    <property type="entry name" value="GH15-like"/>
</dbReference>
<evidence type="ECO:0000313" key="5">
    <source>
        <dbReference type="Proteomes" id="UP000009374"/>
    </source>
</evidence>
<feature type="domain" description="Glucodextranase N-terminal" evidence="3">
    <location>
        <begin position="14"/>
        <end position="275"/>
    </location>
</feature>
<dbReference type="CDD" id="cd07430">
    <property type="entry name" value="GH15_N"/>
    <property type="match status" value="1"/>
</dbReference>